<evidence type="ECO:0000259" key="1">
    <source>
        <dbReference type="Pfam" id="PF13456"/>
    </source>
</evidence>
<feature type="domain" description="Reverse transcriptase zinc-binding" evidence="2">
    <location>
        <begin position="163"/>
        <end position="259"/>
    </location>
</feature>
<sequence length="505" mass="57242">MGFRRFEQFNQALLAKIGWRILNEPESLLAQVYKGKYFPNGGFLNAQARSRPSWGWQSIRFGRALLEKGLRWQIGDGQTASLLHSSWFPDLHPSLPVHNPQVLPQGGSPCVAEVLWPGEGRWCETKLSQWFDPPTCQAIKAIPLPRHPVTDRLIWHDTSDGQFTVKSAYHLAVLVSKQKGGWCTSVSWMDKASWIRLWGANIQPKLKVFLWQILNRILPTTEALIERGVQVHPRCPVCWADSETLEHLFLFCPVARALWDLSGLEFLGQGLPTHTFPLFLKRVMALIQQPDLLMAMVAVLWRIWHSRNWVVFEGKQYGIPALMRQFSQQYEEWVSLPLDQGLPSPRMAIPPTPPIGDTRVVCFWDGATRQGAPSAGGMVLMTSGHDLLLARGVRFLDMMDPMVVELLTLREAIGWCLGLGFAMVRFEGDAKVIIDKVTSRQADDNRVGAILAEVLHYFDSYPGLSVRFVGRNNNRVAHRVARKALSLSPAMNRVFYFQAWLGTRM</sequence>
<dbReference type="GO" id="GO:0003676">
    <property type="term" value="F:nucleic acid binding"/>
    <property type="evidence" value="ECO:0007669"/>
    <property type="project" value="InterPro"/>
</dbReference>
<dbReference type="CDD" id="cd06222">
    <property type="entry name" value="RNase_H_like"/>
    <property type="match status" value="1"/>
</dbReference>
<evidence type="ECO:0000313" key="3">
    <source>
        <dbReference type="EMBL" id="CAL1413216.1"/>
    </source>
</evidence>
<gene>
    <name evidence="3" type="ORF">LTRI10_LOCUS52466</name>
</gene>
<dbReference type="GO" id="GO:0004523">
    <property type="term" value="F:RNA-DNA hybrid ribonuclease activity"/>
    <property type="evidence" value="ECO:0007669"/>
    <property type="project" value="InterPro"/>
</dbReference>
<dbReference type="PANTHER" id="PTHR47074:SF11">
    <property type="entry name" value="REVERSE TRANSCRIPTASE-LIKE PROTEIN"/>
    <property type="match status" value="1"/>
</dbReference>
<dbReference type="AlphaFoldDB" id="A0AAV2GR15"/>
<dbReference type="InterPro" id="IPR026960">
    <property type="entry name" value="RVT-Znf"/>
</dbReference>
<dbReference type="Pfam" id="PF13456">
    <property type="entry name" value="RVT_3"/>
    <property type="match status" value="1"/>
</dbReference>
<dbReference type="InterPro" id="IPR052929">
    <property type="entry name" value="RNase_H-like_EbsB-rel"/>
</dbReference>
<dbReference type="PANTHER" id="PTHR47074">
    <property type="entry name" value="BNAC02G40300D PROTEIN"/>
    <property type="match status" value="1"/>
</dbReference>
<dbReference type="SUPFAM" id="SSF53098">
    <property type="entry name" value="Ribonuclease H-like"/>
    <property type="match status" value="1"/>
</dbReference>
<reference evidence="3 4" key="1">
    <citation type="submission" date="2024-04" db="EMBL/GenBank/DDBJ databases">
        <authorList>
            <person name="Fracassetti M."/>
        </authorList>
    </citation>
    <scope>NUCLEOTIDE SEQUENCE [LARGE SCALE GENOMIC DNA]</scope>
</reference>
<name>A0AAV2GR15_9ROSI</name>
<dbReference type="EMBL" id="OZ034822">
    <property type="protein sequence ID" value="CAL1413216.1"/>
    <property type="molecule type" value="Genomic_DNA"/>
</dbReference>
<dbReference type="InterPro" id="IPR044730">
    <property type="entry name" value="RNase_H-like_dom_plant"/>
</dbReference>
<evidence type="ECO:0000313" key="4">
    <source>
        <dbReference type="Proteomes" id="UP001497516"/>
    </source>
</evidence>
<protein>
    <recommendedName>
        <fullName evidence="5">Reverse transcriptase zinc-binding domain-containing protein</fullName>
    </recommendedName>
</protein>
<accession>A0AAV2GR15</accession>
<dbReference type="InterPro" id="IPR002156">
    <property type="entry name" value="RNaseH_domain"/>
</dbReference>
<evidence type="ECO:0000259" key="2">
    <source>
        <dbReference type="Pfam" id="PF13966"/>
    </source>
</evidence>
<keyword evidence="4" id="KW-1185">Reference proteome</keyword>
<proteinExistence type="predicted"/>
<dbReference type="InterPro" id="IPR012337">
    <property type="entry name" value="RNaseH-like_sf"/>
</dbReference>
<dbReference type="Gene3D" id="3.30.420.10">
    <property type="entry name" value="Ribonuclease H-like superfamily/Ribonuclease H"/>
    <property type="match status" value="1"/>
</dbReference>
<evidence type="ECO:0008006" key="5">
    <source>
        <dbReference type="Google" id="ProtNLM"/>
    </source>
</evidence>
<organism evidence="3 4">
    <name type="scientific">Linum trigynum</name>
    <dbReference type="NCBI Taxonomy" id="586398"/>
    <lineage>
        <taxon>Eukaryota</taxon>
        <taxon>Viridiplantae</taxon>
        <taxon>Streptophyta</taxon>
        <taxon>Embryophyta</taxon>
        <taxon>Tracheophyta</taxon>
        <taxon>Spermatophyta</taxon>
        <taxon>Magnoliopsida</taxon>
        <taxon>eudicotyledons</taxon>
        <taxon>Gunneridae</taxon>
        <taxon>Pentapetalae</taxon>
        <taxon>rosids</taxon>
        <taxon>fabids</taxon>
        <taxon>Malpighiales</taxon>
        <taxon>Linaceae</taxon>
        <taxon>Linum</taxon>
    </lineage>
</organism>
<feature type="domain" description="RNase H type-1" evidence="1">
    <location>
        <begin position="365"/>
        <end position="484"/>
    </location>
</feature>
<dbReference type="Pfam" id="PF13966">
    <property type="entry name" value="zf-RVT"/>
    <property type="match status" value="1"/>
</dbReference>
<dbReference type="Proteomes" id="UP001497516">
    <property type="component" value="Chromosome 9"/>
</dbReference>
<dbReference type="InterPro" id="IPR036397">
    <property type="entry name" value="RNaseH_sf"/>
</dbReference>